<feature type="transmembrane region" description="Helical" evidence="6">
    <location>
        <begin position="540"/>
        <end position="559"/>
    </location>
</feature>
<evidence type="ECO:0000256" key="5">
    <source>
        <dbReference type="ARBA" id="ARBA00023136"/>
    </source>
</evidence>
<name>A0A507AL68_9PEZI</name>
<organism evidence="8 9">
    <name type="scientific">Thyridium curvatum</name>
    <dbReference type="NCBI Taxonomy" id="1093900"/>
    <lineage>
        <taxon>Eukaryota</taxon>
        <taxon>Fungi</taxon>
        <taxon>Dikarya</taxon>
        <taxon>Ascomycota</taxon>
        <taxon>Pezizomycotina</taxon>
        <taxon>Sordariomycetes</taxon>
        <taxon>Sordariomycetidae</taxon>
        <taxon>Thyridiales</taxon>
        <taxon>Thyridiaceae</taxon>
        <taxon>Thyridium</taxon>
    </lineage>
</organism>
<feature type="domain" description="Major facilitator superfamily (MFS) profile" evidence="7">
    <location>
        <begin position="72"/>
        <end position="562"/>
    </location>
</feature>
<feature type="transmembrane region" description="Helical" evidence="6">
    <location>
        <begin position="70"/>
        <end position="91"/>
    </location>
</feature>
<keyword evidence="2" id="KW-0813">Transport</keyword>
<comment type="subcellular location">
    <subcellularLocation>
        <location evidence="1">Membrane</location>
        <topology evidence="1">Multi-pass membrane protein</topology>
    </subcellularLocation>
</comment>
<evidence type="ECO:0000256" key="3">
    <source>
        <dbReference type="ARBA" id="ARBA00022692"/>
    </source>
</evidence>
<feature type="transmembrane region" description="Helical" evidence="6">
    <location>
        <begin position="474"/>
        <end position="490"/>
    </location>
</feature>
<dbReference type="InterPro" id="IPR011701">
    <property type="entry name" value="MFS"/>
</dbReference>
<proteinExistence type="predicted"/>
<feature type="transmembrane region" description="Helical" evidence="6">
    <location>
        <begin position="162"/>
        <end position="187"/>
    </location>
</feature>
<keyword evidence="4 6" id="KW-1133">Transmembrane helix</keyword>
<feature type="transmembrane region" description="Helical" evidence="6">
    <location>
        <begin position="443"/>
        <end position="462"/>
    </location>
</feature>
<keyword evidence="3 6" id="KW-0812">Transmembrane</keyword>
<dbReference type="InterPro" id="IPR005829">
    <property type="entry name" value="Sugar_transporter_CS"/>
</dbReference>
<dbReference type="CDD" id="cd17316">
    <property type="entry name" value="MFS_SV2_like"/>
    <property type="match status" value="1"/>
</dbReference>
<dbReference type="EMBL" id="SKBQ01000093">
    <property type="protein sequence ID" value="TPX07166.1"/>
    <property type="molecule type" value="Genomic_DNA"/>
</dbReference>
<dbReference type="InParanoid" id="A0A507AL68"/>
<comment type="caution">
    <text evidence="8">The sequence shown here is derived from an EMBL/GenBank/DDBJ whole genome shotgun (WGS) entry which is preliminary data.</text>
</comment>
<evidence type="ECO:0000256" key="2">
    <source>
        <dbReference type="ARBA" id="ARBA00022448"/>
    </source>
</evidence>
<dbReference type="SUPFAM" id="SSF103473">
    <property type="entry name" value="MFS general substrate transporter"/>
    <property type="match status" value="1"/>
</dbReference>
<dbReference type="InterPro" id="IPR036259">
    <property type="entry name" value="MFS_trans_sf"/>
</dbReference>
<dbReference type="PROSITE" id="PS00217">
    <property type="entry name" value="SUGAR_TRANSPORT_2"/>
    <property type="match status" value="1"/>
</dbReference>
<dbReference type="GeneID" id="41978316"/>
<dbReference type="RefSeq" id="XP_030988877.1">
    <property type="nucleotide sequence ID" value="XM_031133534.1"/>
</dbReference>
<feature type="transmembrane region" description="Helical" evidence="6">
    <location>
        <begin position="502"/>
        <end position="520"/>
    </location>
</feature>
<keyword evidence="5 6" id="KW-0472">Membrane</keyword>
<reference evidence="8 9" key="1">
    <citation type="submission" date="2019-06" db="EMBL/GenBank/DDBJ databases">
        <title>Draft genome sequence of the filamentous fungus Phialemoniopsis curvata isolated from diesel fuel.</title>
        <authorList>
            <person name="Varaljay V.A."/>
            <person name="Lyon W.J."/>
            <person name="Crouch A.L."/>
            <person name="Drake C.E."/>
            <person name="Hollomon J.M."/>
            <person name="Nadeau L.J."/>
            <person name="Nunn H.S."/>
            <person name="Stevenson B.S."/>
            <person name="Bojanowski C.L."/>
            <person name="Crookes-Goodson W.J."/>
        </authorList>
    </citation>
    <scope>NUCLEOTIDE SEQUENCE [LARGE SCALE GENOMIC DNA]</scope>
    <source>
        <strain evidence="8 9">D216</strain>
    </source>
</reference>
<keyword evidence="9" id="KW-1185">Reference proteome</keyword>
<evidence type="ECO:0000313" key="8">
    <source>
        <dbReference type="EMBL" id="TPX07166.1"/>
    </source>
</evidence>
<dbReference type="Pfam" id="PF07690">
    <property type="entry name" value="MFS_1"/>
    <property type="match status" value="2"/>
</dbReference>
<dbReference type="PROSITE" id="PS50850">
    <property type="entry name" value="MFS"/>
    <property type="match status" value="1"/>
</dbReference>
<dbReference type="AlphaFoldDB" id="A0A507AL68"/>
<accession>A0A507AL68</accession>
<feature type="transmembrane region" description="Helical" evidence="6">
    <location>
        <begin position="413"/>
        <end position="434"/>
    </location>
</feature>
<protein>
    <recommendedName>
        <fullName evidence="7">Major facilitator superfamily (MFS) profile domain-containing protein</fullName>
    </recommendedName>
</protein>
<evidence type="ECO:0000256" key="4">
    <source>
        <dbReference type="ARBA" id="ARBA00022989"/>
    </source>
</evidence>
<feature type="transmembrane region" description="Helical" evidence="6">
    <location>
        <begin position="137"/>
        <end position="156"/>
    </location>
</feature>
<gene>
    <name evidence="8" type="ORF">E0L32_010869</name>
</gene>
<dbReference type="PANTHER" id="PTHR23511">
    <property type="entry name" value="SYNAPTIC VESICLE GLYCOPROTEIN 2"/>
    <property type="match status" value="1"/>
</dbReference>
<evidence type="ECO:0000256" key="1">
    <source>
        <dbReference type="ARBA" id="ARBA00004141"/>
    </source>
</evidence>
<dbReference type="Gene3D" id="1.20.1250.20">
    <property type="entry name" value="MFS general substrate transporter like domains"/>
    <property type="match status" value="1"/>
</dbReference>
<dbReference type="OrthoDB" id="4139357at2759"/>
<dbReference type="GO" id="GO:0022857">
    <property type="term" value="F:transmembrane transporter activity"/>
    <property type="evidence" value="ECO:0007669"/>
    <property type="project" value="InterPro"/>
</dbReference>
<evidence type="ECO:0000313" key="9">
    <source>
        <dbReference type="Proteomes" id="UP000319257"/>
    </source>
</evidence>
<dbReference type="PANTHER" id="PTHR23511:SF3">
    <property type="entry name" value="MAJOR FACILITATOR SUPERFAMILY (MFS) PROFILE DOMAIN-CONTAINING PROTEIN"/>
    <property type="match status" value="1"/>
</dbReference>
<feature type="transmembrane region" description="Helical" evidence="6">
    <location>
        <begin position="111"/>
        <end position="130"/>
    </location>
</feature>
<feature type="transmembrane region" description="Helical" evidence="6">
    <location>
        <begin position="256"/>
        <end position="278"/>
    </location>
</feature>
<feature type="transmembrane region" description="Helical" evidence="6">
    <location>
        <begin position="194"/>
        <end position="218"/>
    </location>
</feature>
<feature type="transmembrane region" description="Helical" evidence="6">
    <location>
        <begin position="372"/>
        <end position="393"/>
    </location>
</feature>
<dbReference type="InterPro" id="IPR020846">
    <property type="entry name" value="MFS_dom"/>
</dbReference>
<evidence type="ECO:0000256" key="6">
    <source>
        <dbReference type="SAM" id="Phobius"/>
    </source>
</evidence>
<dbReference type="Proteomes" id="UP000319257">
    <property type="component" value="Unassembled WGS sequence"/>
</dbReference>
<sequence>MSSPDRAKADDEWVGDVRHGSRTGASVLADTEGSRNAVDMSGLDGLTLYEKKCALVNREIDYQGMGRYQWYIWCLCGFGYLLDLLWAQAFGLVLSPLEQELGFGNDQSGNISTSFNAGLTAGAFFWGCLSDIVGRRWAFNLTCLFSSVFGLCLGASNNYNTFLVLTAFVGFGVGGNIPIDTTIVLEFIPQNRRFLLACLSIFQPFGVILCSAIAFGFIPVYSCSPNFSEPNPLPSCNNVPAGTACCARADNQGWRYLLFTLGAITIFVFALRFLVFTFRETPKFLLYRGRDADAVDTLRHMAHKNGQTCRLTLEVLESLEPSSGPGSIGSGDSAAPVLGGGLNQLHAGRRDKVVLELSRYKMLFDGWPMTRLTLLTWLTYIMDYWAFTVAGFYLPRILALKNGAASVSLKATYAAYIYTYAPGIVGVLLGTWMYRVPSVGRKWTMVVSAGLMGASIFLLSAVDTRAKNEGLFTMEYFFQSMFNAVLYGWTPEAFPAPVRGTACGIAGFWGRLFGIVSPLIAQHLYGRSEGDDGQGGINSVLYLAGGVMLGCVVSTALLPNDLMETKDERS</sequence>
<evidence type="ECO:0000259" key="7">
    <source>
        <dbReference type="PROSITE" id="PS50850"/>
    </source>
</evidence>
<dbReference type="GO" id="GO:0016020">
    <property type="term" value="C:membrane"/>
    <property type="evidence" value="ECO:0007669"/>
    <property type="project" value="UniProtKB-SubCell"/>
</dbReference>